<evidence type="ECO:0000313" key="1">
    <source>
        <dbReference type="EMBL" id="KXB06048.1"/>
    </source>
</evidence>
<proteinExistence type="predicted"/>
<dbReference type="AlphaFoldDB" id="A0A133VHY5"/>
<organism evidence="1 2">
    <name type="scientific">candidate division MSBL1 archaeon SCGC-AAA382C18</name>
    <dbReference type="NCBI Taxonomy" id="1698281"/>
    <lineage>
        <taxon>Archaea</taxon>
        <taxon>Methanobacteriati</taxon>
        <taxon>Methanobacteriota</taxon>
        <taxon>candidate division MSBL1</taxon>
    </lineage>
</organism>
<comment type="caution">
    <text evidence="1">The sequence shown here is derived from an EMBL/GenBank/DDBJ whole genome shotgun (WGS) entry which is preliminary data.</text>
</comment>
<keyword evidence="2" id="KW-1185">Reference proteome</keyword>
<protein>
    <submittedName>
        <fullName evidence="1">Uncharacterized protein</fullName>
    </submittedName>
</protein>
<reference evidence="1 2" key="1">
    <citation type="journal article" date="2016" name="Sci. Rep.">
        <title>Metabolic traits of an uncultured archaeal lineage -MSBL1- from brine pools of the Red Sea.</title>
        <authorList>
            <person name="Mwirichia R."/>
            <person name="Alam I."/>
            <person name="Rashid M."/>
            <person name="Vinu M."/>
            <person name="Ba-Alawi W."/>
            <person name="Anthony Kamau A."/>
            <person name="Kamanda Ngugi D."/>
            <person name="Goker M."/>
            <person name="Klenk H.P."/>
            <person name="Bajic V."/>
            <person name="Stingl U."/>
        </authorList>
    </citation>
    <scope>NUCLEOTIDE SEQUENCE [LARGE SCALE GENOMIC DNA]</scope>
    <source>
        <strain evidence="1">SCGC-AAA382C18</strain>
    </source>
</reference>
<evidence type="ECO:0000313" key="2">
    <source>
        <dbReference type="Proteomes" id="UP000070404"/>
    </source>
</evidence>
<sequence>MMNSFTGPSGDSFLIVPVIHVVRVSGKFRVPVARDGGDRAGGIEYPFSIARLYPDREYYWRCSELRTVEYRLLCIKSVFLPVGRQEVSGNLQQKESVALQYLPVPP</sequence>
<accession>A0A133VHY5</accession>
<name>A0A133VHY5_9EURY</name>
<gene>
    <name evidence="1" type="ORF">AKJ52_02645</name>
</gene>
<dbReference type="EMBL" id="LHYF01000053">
    <property type="protein sequence ID" value="KXB06048.1"/>
    <property type="molecule type" value="Genomic_DNA"/>
</dbReference>
<dbReference type="Proteomes" id="UP000070404">
    <property type="component" value="Unassembled WGS sequence"/>
</dbReference>